<dbReference type="SUPFAM" id="SSF102405">
    <property type="entry name" value="MCP/YpsA-like"/>
    <property type="match status" value="1"/>
</dbReference>
<dbReference type="NCBIfam" id="TIGR00730">
    <property type="entry name" value="Rossman fold protein, TIGR00730 family"/>
    <property type="match status" value="1"/>
</dbReference>
<dbReference type="PANTHER" id="PTHR31223">
    <property type="entry name" value="LOG FAMILY PROTEIN YJL055W"/>
    <property type="match status" value="1"/>
</dbReference>
<dbReference type="InterPro" id="IPR031100">
    <property type="entry name" value="LOG_fam"/>
</dbReference>
<evidence type="ECO:0000256" key="2">
    <source>
        <dbReference type="ARBA" id="ARBA00006763"/>
    </source>
</evidence>
<accession>A0A967KH41</accession>
<dbReference type="PANTHER" id="PTHR31223:SF70">
    <property type="entry name" value="LOG FAMILY PROTEIN YJL055W"/>
    <property type="match status" value="1"/>
</dbReference>
<comment type="caution">
    <text evidence="4">The sequence shown here is derived from an EMBL/GenBank/DDBJ whole genome shotgun (WGS) entry which is preliminary data.</text>
</comment>
<name>A0A967KH41_9PROT</name>
<evidence type="ECO:0000256" key="1">
    <source>
        <dbReference type="ARBA" id="ARBA00000274"/>
    </source>
</evidence>
<comment type="similarity">
    <text evidence="2 3">Belongs to the LOG family.</text>
</comment>
<evidence type="ECO:0000256" key="3">
    <source>
        <dbReference type="RuleBase" id="RU363015"/>
    </source>
</evidence>
<keyword evidence="3" id="KW-0203">Cytokinin biosynthesis</keyword>
<dbReference type="Pfam" id="PF03641">
    <property type="entry name" value="Lysine_decarbox"/>
    <property type="match status" value="1"/>
</dbReference>
<evidence type="ECO:0000313" key="4">
    <source>
        <dbReference type="EMBL" id="NIA70891.1"/>
    </source>
</evidence>
<dbReference type="EMBL" id="JAAQPH010000017">
    <property type="protein sequence ID" value="NIA70891.1"/>
    <property type="molecule type" value="Genomic_DNA"/>
</dbReference>
<dbReference type="Proteomes" id="UP000761264">
    <property type="component" value="Unassembled WGS sequence"/>
</dbReference>
<dbReference type="GO" id="GO:0009691">
    <property type="term" value="P:cytokinin biosynthetic process"/>
    <property type="evidence" value="ECO:0007669"/>
    <property type="project" value="UniProtKB-UniRule"/>
</dbReference>
<evidence type="ECO:0000313" key="5">
    <source>
        <dbReference type="Proteomes" id="UP000761264"/>
    </source>
</evidence>
<dbReference type="GO" id="GO:0008714">
    <property type="term" value="F:AMP nucleosidase activity"/>
    <property type="evidence" value="ECO:0007669"/>
    <property type="project" value="UniProtKB-EC"/>
</dbReference>
<keyword evidence="5" id="KW-1185">Reference proteome</keyword>
<dbReference type="GO" id="GO:0005829">
    <property type="term" value="C:cytosol"/>
    <property type="evidence" value="ECO:0007669"/>
    <property type="project" value="TreeGrafter"/>
</dbReference>
<comment type="catalytic activity">
    <reaction evidence="1">
        <text>AMP + H2O = D-ribose 5-phosphate + adenine</text>
        <dbReference type="Rhea" id="RHEA:20129"/>
        <dbReference type="ChEBI" id="CHEBI:15377"/>
        <dbReference type="ChEBI" id="CHEBI:16708"/>
        <dbReference type="ChEBI" id="CHEBI:78346"/>
        <dbReference type="ChEBI" id="CHEBI:456215"/>
        <dbReference type="EC" id="3.2.2.4"/>
    </reaction>
</comment>
<organism evidence="4 5">
    <name type="scientific">Pelagibius litoralis</name>
    <dbReference type="NCBI Taxonomy" id="374515"/>
    <lineage>
        <taxon>Bacteria</taxon>
        <taxon>Pseudomonadati</taxon>
        <taxon>Pseudomonadota</taxon>
        <taxon>Alphaproteobacteria</taxon>
        <taxon>Rhodospirillales</taxon>
        <taxon>Rhodovibrionaceae</taxon>
        <taxon>Pelagibius</taxon>
    </lineage>
</organism>
<sequence>MRKLNALCVYCGSSGQVRQSHLEAARKLGRLAAEETVDIVFGGGRVGLMGAVAEGALNAGGRVVGIIPKHLEDLEVGLRSASEYIVVDSMHSRKQMMAERSDAFCALPGGLGTLDETFEIITWRQLKLHDKPILLVNIEGFWDPLLRLIDHQIAEGYLRGPTDGLYQVVDRVEDVLTVAATAPRPAIPDKIEQM</sequence>
<reference evidence="4" key="1">
    <citation type="submission" date="2020-03" db="EMBL/GenBank/DDBJ databases">
        <title>Genome of Pelagibius litoralis DSM 21314T.</title>
        <authorList>
            <person name="Wang G."/>
        </authorList>
    </citation>
    <scope>NUCLEOTIDE SEQUENCE</scope>
    <source>
        <strain evidence="4">DSM 21314</strain>
    </source>
</reference>
<keyword evidence="3" id="KW-0378">Hydrolase</keyword>
<proteinExistence type="inferred from homology"/>
<dbReference type="Gene3D" id="3.40.50.450">
    <property type="match status" value="1"/>
</dbReference>
<protein>
    <recommendedName>
        <fullName evidence="3">Cytokinin riboside 5'-monophosphate phosphoribohydrolase</fullName>
        <ecNumber evidence="3">3.2.2.n1</ecNumber>
    </recommendedName>
</protein>
<dbReference type="AlphaFoldDB" id="A0A967KH41"/>
<dbReference type="RefSeq" id="WP_167227965.1">
    <property type="nucleotide sequence ID" value="NZ_JAAQPH010000017.1"/>
</dbReference>
<dbReference type="EC" id="3.2.2.n1" evidence="3"/>
<gene>
    <name evidence="4" type="ORF">HBA54_20020</name>
</gene>
<dbReference type="InterPro" id="IPR005269">
    <property type="entry name" value="LOG"/>
</dbReference>